<dbReference type="Proteomes" id="UP001059380">
    <property type="component" value="Chromosome"/>
</dbReference>
<dbReference type="Pfam" id="PF13490">
    <property type="entry name" value="zf-HC2"/>
    <property type="match status" value="1"/>
</dbReference>
<feature type="domain" description="Putative zinc-finger" evidence="3">
    <location>
        <begin position="13"/>
        <end position="46"/>
    </location>
</feature>
<evidence type="ECO:0000259" key="3">
    <source>
        <dbReference type="Pfam" id="PF13490"/>
    </source>
</evidence>
<dbReference type="AlphaFoldDB" id="A0A9J7BTG2"/>
<accession>A0A9J7BTG2</accession>
<keyword evidence="2" id="KW-0472">Membrane</keyword>
<feature type="transmembrane region" description="Helical" evidence="2">
    <location>
        <begin position="134"/>
        <end position="154"/>
    </location>
</feature>
<feature type="compositionally biased region" description="Polar residues" evidence="1">
    <location>
        <begin position="210"/>
        <end position="227"/>
    </location>
</feature>
<keyword evidence="2" id="KW-0812">Transmembrane</keyword>
<keyword evidence="5" id="KW-1185">Reference proteome</keyword>
<dbReference type="InterPro" id="IPR041916">
    <property type="entry name" value="Anti_sigma_zinc_sf"/>
</dbReference>
<organism evidence="4 5">
    <name type="scientific">Occallatibacter riparius</name>
    <dbReference type="NCBI Taxonomy" id="1002689"/>
    <lineage>
        <taxon>Bacteria</taxon>
        <taxon>Pseudomonadati</taxon>
        <taxon>Acidobacteriota</taxon>
        <taxon>Terriglobia</taxon>
        <taxon>Terriglobales</taxon>
        <taxon>Acidobacteriaceae</taxon>
        <taxon>Occallatibacter</taxon>
    </lineage>
</organism>
<sequence length="296" mass="32799">MPERTNIPTSPACGQWETLLADALDGMLRPEDEATFSNHMASCSACTALFEESRRGREWLDFLSVEPEVPAGLLDRILAQTGPGQTAELSVATGEAAVITAGVPLQKRAKSVRVPAWQKPGFMGYVRRFAEPRLMMTAAMAFFSIALTLNMTGVRITKLRFADLKPTSIRMYMQRQITVAYTPIVRYYDHLRLVYEVQSRVREMRRNNDAESQQQKSPQPSGESKQNPNHKDGGSRVDPPQQSVTPALDSVDLLETSLSLHDQSAHSGTTRGHRQSLGNPNGGSGKERRRSSVWTA</sequence>
<dbReference type="Gene3D" id="1.10.10.1320">
    <property type="entry name" value="Anti-sigma factor, zinc-finger domain"/>
    <property type="match status" value="1"/>
</dbReference>
<proteinExistence type="predicted"/>
<name>A0A9J7BTG2_9BACT</name>
<protein>
    <submittedName>
        <fullName evidence="4">Zf-HC2 domain-containing protein</fullName>
    </submittedName>
</protein>
<evidence type="ECO:0000256" key="2">
    <source>
        <dbReference type="SAM" id="Phobius"/>
    </source>
</evidence>
<dbReference type="EMBL" id="CP093313">
    <property type="protein sequence ID" value="UWZ85936.1"/>
    <property type="molecule type" value="Genomic_DNA"/>
</dbReference>
<evidence type="ECO:0000256" key="1">
    <source>
        <dbReference type="SAM" id="MobiDB-lite"/>
    </source>
</evidence>
<dbReference type="InterPro" id="IPR027383">
    <property type="entry name" value="Znf_put"/>
</dbReference>
<dbReference type="KEGG" id="orp:MOP44_08320"/>
<feature type="compositionally biased region" description="Polar residues" evidence="1">
    <location>
        <begin position="256"/>
        <end position="270"/>
    </location>
</feature>
<gene>
    <name evidence="4" type="ORF">MOP44_08320</name>
</gene>
<keyword evidence="2" id="KW-1133">Transmembrane helix</keyword>
<evidence type="ECO:0000313" key="5">
    <source>
        <dbReference type="Proteomes" id="UP001059380"/>
    </source>
</evidence>
<reference evidence="4" key="1">
    <citation type="submission" date="2021-04" db="EMBL/GenBank/DDBJ databases">
        <title>Phylogenetic analysis of Acidobacteriaceae.</title>
        <authorList>
            <person name="Qiu L."/>
            <person name="Zhang Q."/>
        </authorList>
    </citation>
    <scope>NUCLEOTIDE SEQUENCE</scope>
    <source>
        <strain evidence="4">DSM 25168</strain>
    </source>
</reference>
<dbReference type="RefSeq" id="WP_260795569.1">
    <property type="nucleotide sequence ID" value="NZ_CP093313.1"/>
</dbReference>
<feature type="region of interest" description="Disordered" evidence="1">
    <location>
        <begin position="204"/>
        <end position="296"/>
    </location>
</feature>
<feature type="compositionally biased region" description="Basic residues" evidence="1">
    <location>
        <begin position="287"/>
        <end position="296"/>
    </location>
</feature>
<evidence type="ECO:0000313" key="4">
    <source>
        <dbReference type="EMBL" id="UWZ85936.1"/>
    </source>
</evidence>